<dbReference type="InterPro" id="IPR036412">
    <property type="entry name" value="HAD-like_sf"/>
</dbReference>
<dbReference type="GO" id="GO:0016791">
    <property type="term" value="F:phosphatase activity"/>
    <property type="evidence" value="ECO:0007669"/>
    <property type="project" value="TreeGrafter"/>
</dbReference>
<dbReference type="InterPro" id="IPR006379">
    <property type="entry name" value="HAD-SF_hydro_IIB"/>
</dbReference>
<evidence type="ECO:0000313" key="2">
    <source>
        <dbReference type="Proteomes" id="UP000593842"/>
    </source>
</evidence>
<name>A0A7I8E350_9FIRM</name>
<sequence>MDKILFFDIDGTLGQHGVITESNLKALHLLKEKGYKTFICTGRAPFYASRLFGNLVSGIISCNGRYILYEGKKLYSRAFTKEQLDYYVHKLDQGKLGAMFVSDDKALKYHLDQKQEVNLEKEYGIERLVDSLEGEFYTFDMFYQNQEHYQTMVELFKEDLIINDHGGMGSCDCSTIEFDKGSAIAYLLDYFHLDKDNAYAFGDGYNDQAMFREVGHGIAMGNAVDVLKEKATYITDNFDQEGILKALYHEKVLDEK</sequence>
<dbReference type="SFLD" id="SFLDS00003">
    <property type="entry name" value="Haloacid_Dehalogenase"/>
    <property type="match status" value="1"/>
</dbReference>
<dbReference type="Proteomes" id="UP000593842">
    <property type="component" value="Chromosome"/>
</dbReference>
<proteinExistence type="predicted"/>
<dbReference type="GO" id="GO:0005829">
    <property type="term" value="C:cytosol"/>
    <property type="evidence" value="ECO:0007669"/>
    <property type="project" value="TreeGrafter"/>
</dbReference>
<dbReference type="Pfam" id="PF08282">
    <property type="entry name" value="Hydrolase_3"/>
    <property type="match status" value="1"/>
</dbReference>
<dbReference type="PANTHER" id="PTHR10000">
    <property type="entry name" value="PHOSPHOSERINE PHOSPHATASE"/>
    <property type="match status" value="1"/>
</dbReference>
<dbReference type="SUPFAM" id="SSF56784">
    <property type="entry name" value="HAD-like"/>
    <property type="match status" value="1"/>
</dbReference>
<dbReference type="Gene3D" id="3.40.50.1000">
    <property type="entry name" value="HAD superfamily/HAD-like"/>
    <property type="match status" value="1"/>
</dbReference>
<dbReference type="Gene3D" id="3.30.1240.10">
    <property type="match status" value="1"/>
</dbReference>
<accession>A0A7I8E350</accession>
<reference evidence="2" key="1">
    <citation type="submission" date="2020-09" db="EMBL/GenBank/DDBJ databases">
        <title>Complete genome sequencing of Faecalibacillus intestinalis strain 14EGH31.</title>
        <authorList>
            <person name="Sakamoto M."/>
            <person name="Murakami T."/>
            <person name="Mori H."/>
        </authorList>
    </citation>
    <scope>NUCLEOTIDE SEQUENCE [LARGE SCALE GENOMIC DNA]</scope>
    <source>
        <strain evidence="2">14EGH31</strain>
    </source>
</reference>
<protein>
    <submittedName>
        <fullName evidence="1">Haloacid dehalogenase</fullName>
    </submittedName>
</protein>
<evidence type="ECO:0000313" key="1">
    <source>
        <dbReference type="EMBL" id="BCL56995.1"/>
    </source>
</evidence>
<dbReference type="AlphaFoldDB" id="A0A7I8E350"/>
<dbReference type="EMBL" id="AP024085">
    <property type="protein sequence ID" value="BCL56995.1"/>
    <property type="molecule type" value="Genomic_DNA"/>
</dbReference>
<dbReference type="SFLD" id="SFLDG01140">
    <property type="entry name" value="C2.B:_Phosphomannomutase_and_P"/>
    <property type="match status" value="1"/>
</dbReference>
<dbReference type="InterPro" id="IPR023214">
    <property type="entry name" value="HAD_sf"/>
</dbReference>
<dbReference type="KEGG" id="fit:Fi14EGH31_07070"/>
<dbReference type="NCBIfam" id="TIGR01484">
    <property type="entry name" value="HAD-SF-IIB"/>
    <property type="match status" value="1"/>
</dbReference>
<dbReference type="RefSeq" id="WP_200765154.1">
    <property type="nucleotide sequence ID" value="NZ_AP024085.1"/>
</dbReference>
<organism evidence="1 2">
    <name type="scientific">Faecalibacillus intestinalis</name>
    <dbReference type="NCBI Taxonomy" id="1982626"/>
    <lineage>
        <taxon>Bacteria</taxon>
        <taxon>Bacillati</taxon>
        <taxon>Bacillota</taxon>
        <taxon>Erysipelotrichia</taxon>
        <taxon>Erysipelotrichales</taxon>
        <taxon>Coprobacillaceae</taxon>
        <taxon>Faecalibacillus</taxon>
    </lineage>
</organism>
<dbReference type="PROSITE" id="PS01229">
    <property type="entry name" value="COF_2"/>
    <property type="match status" value="1"/>
</dbReference>
<gene>
    <name evidence="1" type="ORF">Fi14EGH31_07070</name>
</gene>
<dbReference type="GO" id="GO:0000287">
    <property type="term" value="F:magnesium ion binding"/>
    <property type="evidence" value="ECO:0007669"/>
    <property type="project" value="TreeGrafter"/>
</dbReference>
<dbReference type="GeneID" id="70579140"/>
<dbReference type="PANTHER" id="PTHR10000:SF25">
    <property type="entry name" value="PHOSPHATASE YKRA-RELATED"/>
    <property type="match status" value="1"/>
</dbReference>